<protein>
    <recommendedName>
        <fullName evidence="3">histidine kinase</fullName>
        <ecNumber evidence="3">2.7.13.3</ecNumber>
    </recommendedName>
</protein>
<dbReference type="EC" id="2.7.13.3" evidence="3"/>
<evidence type="ECO:0000256" key="7">
    <source>
        <dbReference type="ARBA" id="ARBA00022692"/>
    </source>
</evidence>
<dbReference type="SUPFAM" id="SSF55874">
    <property type="entry name" value="ATPase domain of HSP90 chaperone/DNA topoisomerase II/histidine kinase"/>
    <property type="match status" value="1"/>
</dbReference>
<evidence type="ECO:0000256" key="2">
    <source>
        <dbReference type="ARBA" id="ARBA00004651"/>
    </source>
</evidence>
<evidence type="ECO:0000313" key="18">
    <source>
        <dbReference type="Proteomes" id="UP001527882"/>
    </source>
</evidence>
<dbReference type="InterPro" id="IPR050398">
    <property type="entry name" value="HssS/ArlS-like"/>
</dbReference>
<evidence type="ECO:0000256" key="8">
    <source>
        <dbReference type="ARBA" id="ARBA00022741"/>
    </source>
</evidence>
<gene>
    <name evidence="17" type="ORF">O9H85_19135</name>
</gene>
<accession>A0ABT4QC83</accession>
<dbReference type="SUPFAM" id="SSF158472">
    <property type="entry name" value="HAMP domain-like"/>
    <property type="match status" value="1"/>
</dbReference>
<name>A0ABT4QC83_9BACL</name>
<keyword evidence="5" id="KW-0597">Phosphoprotein</keyword>
<evidence type="ECO:0000256" key="10">
    <source>
        <dbReference type="ARBA" id="ARBA00022840"/>
    </source>
</evidence>
<keyword evidence="13 14" id="KW-0472">Membrane</keyword>
<dbReference type="Gene3D" id="1.10.287.130">
    <property type="match status" value="1"/>
</dbReference>
<dbReference type="InterPro" id="IPR036097">
    <property type="entry name" value="HisK_dim/P_sf"/>
</dbReference>
<evidence type="ECO:0000256" key="1">
    <source>
        <dbReference type="ARBA" id="ARBA00000085"/>
    </source>
</evidence>
<evidence type="ECO:0000256" key="13">
    <source>
        <dbReference type="ARBA" id="ARBA00023136"/>
    </source>
</evidence>
<evidence type="ECO:0000256" key="9">
    <source>
        <dbReference type="ARBA" id="ARBA00022777"/>
    </source>
</evidence>
<dbReference type="GO" id="GO:0016301">
    <property type="term" value="F:kinase activity"/>
    <property type="evidence" value="ECO:0007669"/>
    <property type="project" value="UniProtKB-KW"/>
</dbReference>
<keyword evidence="12" id="KW-0902">Two-component regulatory system</keyword>
<feature type="domain" description="Histidine kinase" evidence="15">
    <location>
        <begin position="134"/>
        <end position="354"/>
    </location>
</feature>
<evidence type="ECO:0000259" key="15">
    <source>
        <dbReference type="PROSITE" id="PS50109"/>
    </source>
</evidence>
<keyword evidence="7 14" id="KW-0812">Transmembrane</keyword>
<keyword evidence="8" id="KW-0547">Nucleotide-binding</keyword>
<dbReference type="CDD" id="cd00075">
    <property type="entry name" value="HATPase"/>
    <property type="match status" value="1"/>
</dbReference>
<comment type="subcellular location">
    <subcellularLocation>
        <location evidence="2">Cell membrane</location>
        <topology evidence="2">Multi-pass membrane protein</topology>
    </subcellularLocation>
</comment>
<keyword evidence="9 17" id="KW-0418">Kinase</keyword>
<feature type="transmembrane region" description="Helical" evidence="14">
    <location>
        <begin position="49"/>
        <end position="65"/>
    </location>
</feature>
<comment type="catalytic activity">
    <reaction evidence="1">
        <text>ATP + protein L-histidine = ADP + protein N-phospho-L-histidine.</text>
        <dbReference type="EC" id="2.7.13.3"/>
    </reaction>
</comment>
<dbReference type="Pfam" id="PF00672">
    <property type="entry name" value="HAMP"/>
    <property type="match status" value="1"/>
</dbReference>
<dbReference type="SUPFAM" id="SSF47384">
    <property type="entry name" value="Homodimeric domain of signal transducing histidine kinase"/>
    <property type="match status" value="1"/>
</dbReference>
<reference evidence="17 18" key="1">
    <citation type="submission" date="2022-12" db="EMBL/GenBank/DDBJ databases">
        <title>Draft genome sequence of Paenibacillus sp. dW9.</title>
        <authorList>
            <person name="Choi E.-W."/>
            <person name="Kim D.-U."/>
        </authorList>
    </citation>
    <scope>NUCLEOTIDE SEQUENCE [LARGE SCALE GENOMIC DNA]</scope>
    <source>
        <strain evidence="18">dW9</strain>
    </source>
</reference>
<sequence>MNKDFFTALSWRKSLRIKMFGSFLLSFTLAALLTNPIDVLIPGTLGKTISFSLLWVLFLLFFFLFNRQTVRYLRTLADGLMAIAHGRLDYRVPLTRRDELGNVAQNINYMAEQLQSMMLKERQLEKSKMELITSVSHDLRTPLTSIIGYLNLLQHDDYADLDEHKRYIRNAYNKTQQLKKLIDDLFEYTRLSGGTERLSLQTIDLNGLLEQIMGEFEPIALEQGLTVRHIRMANGPVYGKVDVEKWVRAVDNLLMNALKFSLRPGDITVRLSQRDGKIVLLVENEGEPVTREQEPLLFERFYKADPSRSGHSAAPGAGLGLSIARNIIELHGGRIGLHHEHGHFTFYIELPREEQPAG</sequence>
<evidence type="ECO:0000256" key="14">
    <source>
        <dbReference type="SAM" id="Phobius"/>
    </source>
</evidence>
<keyword evidence="6" id="KW-0808">Transferase</keyword>
<dbReference type="EMBL" id="JAQAGZ010000012">
    <property type="protein sequence ID" value="MCZ8514497.1"/>
    <property type="molecule type" value="Genomic_DNA"/>
</dbReference>
<evidence type="ECO:0000256" key="6">
    <source>
        <dbReference type="ARBA" id="ARBA00022679"/>
    </source>
</evidence>
<dbReference type="PRINTS" id="PR00344">
    <property type="entry name" value="BCTRLSENSOR"/>
</dbReference>
<evidence type="ECO:0000256" key="5">
    <source>
        <dbReference type="ARBA" id="ARBA00022553"/>
    </source>
</evidence>
<organism evidence="17 18">
    <name type="scientific">Paenibacillus gyeongsangnamensis</name>
    <dbReference type="NCBI Taxonomy" id="3388067"/>
    <lineage>
        <taxon>Bacteria</taxon>
        <taxon>Bacillati</taxon>
        <taxon>Bacillota</taxon>
        <taxon>Bacilli</taxon>
        <taxon>Bacillales</taxon>
        <taxon>Paenibacillaceae</taxon>
        <taxon>Paenibacillus</taxon>
    </lineage>
</organism>
<dbReference type="PROSITE" id="PS50109">
    <property type="entry name" value="HIS_KIN"/>
    <property type="match status" value="1"/>
</dbReference>
<dbReference type="Gene3D" id="3.30.565.10">
    <property type="entry name" value="Histidine kinase-like ATPase, C-terminal domain"/>
    <property type="match status" value="1"/>
</dbReference>
<dbReference type="PANTHER" id="PTHR45528:SF8">
    <property type="entry name" value="HISTIDINE KINASE"/>
    <property type="match status" value="1"/>
</dbReference>
<evidence type="ECO:0000256" key="12">
    <source>
        <dbReference type="ARBA" id="ARBA00023012"/>
    </source>
</evidence>
<keyword evidence="18" id="KW-1185">Reference proteome</keyword>
<dbReference type="InterPro" id="IPR005467">
    <property type="entry name" value="His_kinase_dom"/>
</dbReference>
<dbReference type="SMART" id="SM00304">
    <property type="entry name" value="HAMP"/>
    <property type="match status" value="1"/>
</dbReference>
<dbReference type="SMART" id="SM00387">
    <property type="entry name" value="HATPase_c"/>
    <property type="match status" value="1"/>
</dbReference>
<proteinExistence type="predicted"/>
<dbReference type="InterPro" id="IPR003660">
    <property type="entry name" value="HAMP_dom"/>
</dbReference>
<dbReference type="SMART" id="SM00388">
    <property type="entry name" value="HisKA"/>
    <property type="match status" value="1"/>
</dbReference>
<dbReference type="PROSITE" id="PS50885">
    <property type="entry name" value="HAMP"/>
    <property type="match status" value="1"/>
</dbReference>
<evidence type="ECO:0000256" key="3">
    <source>
        <dbReference type="ARBA" id="ARBA00012438"/>
    </source>
</evidence>
<evidence type="ECO:0000256" key="4">
    <source>
        <dbReference type="ARBA" id="ARBA00022475"/>
    </source>
</evidence>
<feature type="domain" description="HAMP" evidence="16">
    <location>
        <begin position="67"/>
        <end position="119"/>
    </location>
</feature>
<dbReference type="CDD" id="cd06225">
    <property type="entry name" value="HAMP"/>
    <property type="match status" value="1"/>
</dbReference>
<dbReference type="CDD" id="cd00082">
    <property type="entry name" value="HisKA"/>
    <property type="match status" value="1"/>
</dbReference>
<dbReference type="InterPro" id="IPR036890">
    <property type="entry name" value="HATPase_C_sf"/>
</dbReference>
<dbReference type="RefSeq" id="WP_269883021.1">
    <property type="nucleotide sequence ID" value="NZ_JAQAGZ010000012.1"/>
</dbReference>
<dbReference type="PANTHER" id="PTHR45528">
    <property type="entry name" value="SENSOR HISTIDINE KINASE CPXA"/>
    <property type="match status" value="1"/>
</dbReference>
<comment type="caution">
    <text evidence="17">The sequence shown here is derived from an EMBL/GenBank/DDBJ whole genome shotgun (WGS) entry which is preliminary data.</text>
</comment>
<dbReference type="Proteomes" id="UP001527882">
    <property type="component" value="Unassembled WGS sequence"/>
</dbReference>
<evidence type="ECO:0000256" key="11">
    <source>
        <dbReference type="ARBA" id="ARBA00022989"/>
    </source>
</evidence>
<keyword evidence="4" id="KW-1003">Cell membrane</keyword>
<dbReference type="InterPro" id="IPR003661">
    <property type="entry name" value="HisK_dim/P_dom"/>
</dbReference>
<dbReference type="Gene3D" id="6.10.340.10">
    <property type="match status" value="1"/>
</dbReference>
<dbReference type="Pfam" id="PF00512">
    <property type="entry name" value="HisKA"/>
    <property type="match status" value="1"/>
</dbReference>
<evidence type="ECO:0000259" key="16">
    <source>
        <dbReference type="PROSITE" id="PS50885"/>
    </source>
</evidence>
<keyword evidence="11 14" id="KW-1133">Transmembrane helix</keyword>
<evidence type="ECO:0000313" key="17">
    <source>
        <dbReference type="EMBL" id="MCZ8514497.1"/>
    </source>
</evidence>
<dbReference type="InterPro" id="IPR004358">
    <property type="entry name" value="Sig_transdc_His_kin-like_C"/>
</dbReference>
<dbReference type="Pfam" id="PF02518">
    <property type="entry name" value="HATPase_c"/>
    <property type="match status" value="1"/>
</dbReference>
<keyword evidence="10" id="KW-0067">ATP-binding</keyword>
<dbReference type="InterPro" id="IPR003594">
    <property type="entry name" value="HATPase_dom"/>
</dbReference>